<feature type="transmembrane region" description="Helical" evidence="8">
    <location>
        <begin position="619"/>
        <end position="637"/>
    </location>
</feature>
<feature type="domain" description="EamA" evidence="10">
    <location>
        <begin position="678"/>
        <end position="812"/>
    </location>
</feature>
<feature type="transmembrane region" description="Helical" evidence="8">
    <location>
        <begin position="738"/>
        <end position="760"/>
    </location>
</feature>
<organism evidence="11 12">
    <name type="scientific">Xenorhabdus ishibashii</name>
    <dbReference type="NCBI Taxonomy" id="1034471"/>
    <lineage>
        <taxon>Bacteria</taxon>
        <taxon>Pseudomonadati</taxon>
        <taxon>Pseudomonadota</taxon>
        <taxon>Gammaproteobacteria</taxon>
        <taxon>Enterobacterales</taxon>
        <taxon>Morganellaceae</taxon>
        <taxon>Xenorhabdus</taxon>
    </lineage>
</organism>
<keyword evidence="3" id="KW-1003">Cell membrane</keyword>
<evidence type="ECO:0000256" key="4">
    <source>
        <dbReference type="ARBA" id="ARBA00022598"/>
    </source>
</evidence>
<evidence type="ECO:0000313" key="12">
    <source>
        <dbReference type="Proteomes" id="UP000222168"/>
    </source>
</evidence>
<dbReference type="PANTHER" id="PTHR24096:SF149">
    <property type="entry name" value="AMP-BINDING DOMAIN-CONTAINING PROTEIN-RELATED"/>
    <property type="match status" value="1"/>
</dbReference>
<feature type="transmembrane region" description="Helical" evidence="8">
    <location>
        <begin position="588"/>
        <end position="613"/>
    </location>
</feature>
<dbReference type="Pfam" id="PF00892">
    <property type="entry name" value="EamA"/>
    <property type="match status" value="2"/>
</dbReference>
<dbReference type="InterPro" id="IPR020845">
    <property type="entry name" value="AMP-binding_CS"/>
</dbReference>
<comment type="caution">
    <text evidence="11">The sequence shown here is derived from an EMBL/GenBank/DDBJ whole genome shotgun (WGS) entry which is preliminary data.</text>
</comment>
<evidence type="ECO:0000256" key="7">
    <source>
        <dbReference type="ARBA" id="ARBA00023136"/>
    </source>
</evidence>
<comment type="subcellular location">
    <subcellularLocation>
        <location evidence="1">Cell membrane</location>
        <topology evidence="1">Multi-pass membrane protein</topology>
    </subcellularLocation>
</comment>
<comment type="similarity">
    <text evidence="2">Belongs to the ATP-dependent AMP-binding enzyme family.</text>
</comment>
<dbReference type="InterPro" id="IPR037185">
    <property type="entry name" value="EmrE-like"/>
</dbReference>
<dbReference type="SUPFAM" id="SSF56801">
    <property type="entry name" value="Acetyl-CoA synthetase-like"/>
    <property type="match status" value="1"/>
</dbReference>
<evidence type="ECO:0000313" key="11">
    <source>
        <dbReference type="EMBL" id="PHM61662.1"/>
    </source>
</evidence>
<dbReference type="RefSeq" id="WP_099116806.1">
    <property type="nucleotide sequence ID" value="NZ_NJAK01000001.1"/>
</dbReference>
<feature type="transmembrane region" description="Helical" evidence="8">
    <location>
        <begin position="522"/>
        <end position="543"/>
    </location>
</feature>
<keyword evidence="5 8" id="KW-0812">Transmembrane</keyword>
<protein>
    <submittedName>
        <fullName evidence="11">Acyl-CoA synthetase</fullName>
    </submittedName>
</protein>
<keyword evidence="12" id="KW-1185">Reference proteome</keyword>
<evidence type="ECO:0000256" key="3">
    <source>
        <dbReference type="ARBA" id="ARBA00022475"/>
    </source>
</evidence>
<feature type="domain" description="EamA" evidence="10">
    <location>
        <begin position="527"/>
        <end position="661"/>
    </location>
</feature>
<dbReference type="AlphaFoldDB" id="A0A2D0KE58"/>
<accession>A0A2D0KE58</accession>
<feature type="transmembrane region" description="Helical" evidence="8">
    <location>
        <begin position="709"/>
        <end position="732"/>
    </location>
</feature>
<keyword evidence="6 8" id="KW-1133">Transmembrane helix</keyword>
<reference evidence="11 12" key="1">
    <citation type="journal article" date="2017" name="Nat. Microbiol.">
        <title>Natural product diversity associated with the nematode symbionts Photorhabdus and Xenorhabdus.</title>
        <authorList>
            <person name="Tobias N.J."/>
            <person name="Wolff H."/>
            <person name="Djahanschiri B."/>
            <person name="Grundmann F."/>
            <person name="Kronenwerth M."/>
            <person name="Shi Y.M."/>
            <person name="Simonyi S."/>
            <person name="Grun P."/>
            <person name="Shapiro-Ilan D."/>
            <person name="Pidot S.J."/>
            <person name="Stinear T.P."/>
            <person name="Ebersberger I."/>
            <person name="Bode H.B."/>
        </authorList>
    </citation>
    <scope>NUCLEOTIDE SEQUENCE [LARGE SCALE GENOMIC DNA]</scope>
    <source>
        <strain evidence="11 12">DSM 22670</strain>
    </source>
</reference>
<dbReference type="InterPro" id="IPR042099">
    <property type="entry name" value="ANL_N_sf"/>
</dbReference>
<dbReference type="EMBL" id="NJAK01000001">
    <property type="protein sequence ID" value="PHM61662.1"/>
    <property type="molecule type" value="Genomic_DNA"/>
</dbReference>
<keyword evidence="4" id="KW-0436">Ligase</keyword>
<feature type="transmembrane region" description="Helical" evidence="8">
    <location>
        <begin position="555"/>
        <end position="576"/>
    </location>
</feature>
<feature type="domain" description="AMP-dependent synthetase/ligase" evidence="9">
    <location>
        <begin position="13"/>
        <end position="366"/>
    </location>
</feature>
<dbReference type="CDD" id="cd04433">
    <property type="entry name" value="AFD_class_I"/>
    <property type="match status" value="1"/>
</dbReference>
<dbReference type="Gene3D" id="3.40.50.12780">
    <property type="entry name" value="N-terminal domain of ligase-like"/>
    <property type="match status" value="1"/>
</dbReference>
<feature type="transmembrane region" description="Helical" evidence="8">
    <location>
        <begin position="644"/>
        <end position="662"/>
    </location>
</feature>
<evidence type="ECO:0000259" key="9">
    <source>
        <dbReference type="Pfam" id="PF00501"/>
    </source>
</evidence>
<dbReference type="PANTHER" id="PTHR24096">
    <property type="entry name" value="LONG-CHAIN-FATTY-ACID--COA LIGASE"/>
    <property type="match status" value="1"/>
</dbReference>
<sequence length="832" mass="91218">MIPLSKIKEISSARGDRQAIVFKEKTTTWNEYESIVENLSKNLANSIDISNILSVCYISPNRPELIYLASAAATLKLSCIGIDYTQDPNKIVEMIKIAGCGIIIVSSSYCIANNIDLKMLASVATILDIDSSLNHGLRYDNLQKLCLESIKNDLSNRPFRGVSFTSGTSGIPKAVIRTKSFDARRFSYFTARYGFNSEDRHLMAMPMYHAAGNGWARLFLQLGATIVIATPHDTKEMSRLLRTEWISTSAMTPPLLSDILQKYQGLRVESKENNLKFIIVGGKHFPPQTKLSAINTFGPIIYEYYGTTETGVNALAEPSDIISNPSSVGKAYHGNNIIVVDSKGIPLPFGQQGRIAISSYMNMDYYENAQAEPILVDGKEYLVTAETGHIDENGSLYLMNRSQGENEVNVYELENEIGYLNEIQDVAVIVNDTSSNQVECGIVIAPGYEDEFDIIQSKVKSIMKNQKVKGKKICMLPYIPYSPSGKVLAPKLIEMISTANSKTQNHNENKKSQKSSINNKSIMSFLIGILCLISTAIAWGGMFPIAKNALDTMDAVHISLIRYGIASLIFLVILALKEGSGALNPGKHVLKLWFFGTLGFAGFSILAFAGLAYTKAQHGAIIMSLMPLISVVMMWLMKGIKPEKFTLVSIIFALLGVILVVTKGDITALTGGNLLPSLVILSGAFCWVAYTIGASYVPEFSTLRYTAHSAFLGALSIVAIAWLTNSISLTAIPSINQILSIGWELFYLITIAGVIAVFSWNTGIQRLGPVNGILFINLVPVTAFTIGIMTDKPFTNAEVVGALITILSLIINNIYSRGWFRRSSKKIVTNHR</sequence>
<name>A0A2D0KE58_9GAMM</name>
<dbReference type="Pfam" id="PF00501">
    <property type="entry name" value="AMP-binding"/>
    <property type="match status" value="1"/>
</dbReference>
<dbReference type="Proteomes" id="UP000222168">
    <property type="component" value="Unassembled WGS sequence"/>
</dbReference>
<evidence type="ECO:0000256" key="6">
    <source>
        <dbReference type="ARBA" id="ARBA00022989"/>
    </source>
</evidence>
<dbReference type="GO" id="GO:0016020">
    <property type="term" value="C:membrane"/>
    <property type="evidence" value="ECO:0007669"/>
    <property type="project" value="InterPro"/>
</dbReference>
<evidence type="ECO:0000256" key="8">
    <source>
        <dbReference type="SAM" id="Phobius"/>
    </source>
</evidence>
<evidence type="ECO:0000256" key="2">
    <source>
        <dbReference type="ARBA" id="ARBA00006432"/>
    </source>
</evidence>
<evidence type="ECO:0000256" key="1">
    <source>
        <dbReference type="ARBA" id="ARBA00004651"/>
    </source>
</evidence>
<dbReference type="SUPFAM" id="SSF103481">
    <property type="entry name" value="Multidrug resistance efflux transporter EmrE"/>
    <property type="match status" value="1"/>
</dbReference>
<dbReference type="OrthoDB" id="4167046at2"/>
<gene>
    <name evidence="11" type="ORF">Xish_00801</name>
</gene>
<feature type="transmembrane region" description="Helical" evidence="8">
    <location>
        <begin position="772"/>
        <end position="790"/>
    </location>
</feature>
<proteinExistence type="inferred from homology"/>
<dbReference type="GO" id="GO:0016405">
    <property type="term" value="F:CoA-ligase activity"/>
    <property type="evidence" value="ECO:0007669"/>
    <property type="project" value="TreeGrafter"/>
</dbReference>
<dbReference type="PROSITE" id="PS00455">
    <property type="entry name" value="AMP_BINDING"/>
    <property type="match status" value="1"/>
</dbReference>
<evidence type="ECO:0000259" key="10">
    <source>
        <dbReference type="Pfam" id="PF00892"/>
    </source>
</evidence>
<feature type="transmembrane region" description="Helical" evidence="8">
    <location>
        <begin position="674"/>
        <end position="697"/>
    </location>
</feature>
<dbReference type="InterPro" id="IPR000873">
    <property type="entry name" value="AMP-dep_synth/lig_dom"/>
</dbReference>
<feature type="transmembrane region" description="Helical" evidence="8">
    <location>
        <begin position="796"/>
        <end position="815"/>
    </location>
</feature>
<keyword evidence="7 8" id="KW-0472">Membrane</keyword>
<evidence type="ECO:0000256" key="5">
    <source>
        <dbReference type="ARBA" id="ARBA00022692"/>
    </source>
</evidence>
<dbReference type="InterPro" id="IPR000620">
    <property type="entry name" value="EamA_dom"/>
</dbReference>